<dbReference type="Gene3D" id="3.30.160.60">
    <property type="entry name" value="Classic Zinc Finger"/>
    <property type="match status" value="1"/>
</dbReference>
<evidence type="ECO:0000256" key="2">
    <source>
        <dbReference type="ARBA" id="ARBA00022771"/>
    </source>
</evidence>
<dbReference type="SMART" id="SM00336">
    <property type="entry name" value="BBOX"/>
    <property type="match status" value="2"/>
</dbReference>
<evidence type="ECO:0000259" key="6">
    <source>
        <dbReference type="PROSITE" id="PS50089"/>
    </source>
</evidence>
<evidence type="ECO:0000256" key="3">
    <source>
        <dbReference type="ARBA" id="ARBA00022833"/>
    </source>
</evidence>
<sequence length="744" mass="83934">MAEAFKRKEDQLLNCGICEGRLTDPRILDCLHSFCKECLVIKQEQAAIKDVVVCQLCQQSTDLPDQSLDSLTRNVFVTNIGRVDEIVNSNRSFYCSFCDDQGKTESASSRCLTCGDWLCLVCAGRHCGTTITKRHKVVTIDDIRVNSEHLNELRKLLEIKCHSHDERIIQFCTQCNKPICLECISSDHKHHDSMPLEDAVDLVHDDLSDLQRMFAEVEEVDSESEMQISKRLQEVRSKESSLVQHLHDTRDRLIQDIQQQAEAAELAISQKFEDVRLFLTEASNTASNISRNTEKSRLFCERLRQEGLQGECIHFKDLLKRVKRDGNRREQLEFPSIPDVNLKVSDFSLPAVFDVLQSDQSIIEPVVAQKQASGEGQNKESIQVTLGPQKQERQESNFPLIERITEPKTENVKDFIKSGLSVKVSNEDPDDYVDDLDYEDCSSEDESNSDVSDNDQVSEAWQNRPPIAPAATPMKQKPRKESEADDDIWTINVKECNHVSLTISSDRNKTTAVSDISWLTRTEFAAGDRANQKIKVFNKNGELSWSKDVTGASLERLACVDGVIAFDYHSGVRLETRTESFTKIYCYADNRTSPYPITKTIGKEVIISNRDFSDLRCYTTRGKRSRYLSLGRKIDINYISMNERSEFLFTERNSNLVKTFLDGQGVSVFYKGLPDMVLEGIATDSGNNVYVSDSAGSDILKLSPAGKLLGILEVHPPSPQGMSISSDDHLLVCDGEGNAWIIHL</sequence>
<dbReference type="PROSITE" id="PS50089">
    <property type="entry name" value="ZF_RING_2"/>
    <property type="match status" value="1"/>
</dbReference>
<keyword evidence="2 4" id="KW-0863">Zinc-finger</keyword>
<organism evidence="8 9">
    <name type="scientific">Crassostrea virginica</name>
    <name type="common">Eastern oyster</name>
    <dbReference type="NCBI Taxonomy" id="6565"/>
    <lineage>
        <taxon>Eukaryota</taxon>
        <taxon>Metazoa</taxon>
        <taxon>Spiralia</taxon>
        <taxon>Lophotrochozoa</taxon>
        <taxon>Mollusca</taxon>
        <taxon>Bivalvia</taxon>
        <taxon>Autobranchia</taxon>
        <taxon>Pteriomorphia</taxon>
        <taxon>Ostreida</taxon>
        <taxon>Ostreoidea</taxon>
        <taxon>Ostreidae</taxon>
        <taxon>Crassostrea</taxon>
    </lineage>
</organism>
<dbReference type="PROSITE" id="PS50119">
    <property type="entry name" value="ZF_BBOX"/>
    <property type="match status" value="2"/>
</dbReference>
<dbReference type="SUPFAM" id="SSF57850">
    <property type="entry name" value="RING/U-box"/>
    <property type="match status" value="1"/>
</dbReference>
<proteinExistence type="predicted"/>
<name>A0A8B8AJD7_CRAVI</name>
<feature type="domain" description="B box-type" evidence="7">
    <location>
        <begin position="90"/>
        <end position="140"/>
    </location>
</feature>
<feature type="compositionally biased region" description="Polar residues" evidence="5">
    <location>
        <begin position="370"/>
        <end position="388"/>
    </location>
</feature>
<evidence type="ECO:0000256" key="4">
    <source>
        <dbReference type="PROSITE-ProRule" id="PRU00024"/>
    </source>
</evidence>
<dbReference type="OrthoDB" id="6146105at2759"/>
<reference evidence="8" key="1">
    <citation type="submission" date="2024-06" db="UniProtKB">
        <authorList>
            <consortium name="RefSeq"/>
        </authorList>
    </citation>
    <scope>NUCLEOTIDE SEQUENCE [LARGE SCALE GENOMIC DNA]</scope>
</reference>
<dbReference type="PANTHER" id="PTHR25462:SF296">
    <property type="entry name" value="MEIOTIC P26, ISOFORM F"/>
    <property type="match status" value="1"/>
</dbReference>
<reference evidence="9" key="2">
    <citation type="submission" date="2025-08" db="UniProtKB">
        <authorList>
            <consortium name="RefSeq"/>
        </authorList>
    </citation>
    <scope>IDENTIFICATION</scope>
    <source>
        <tissue evidence="9">Whole sample</tissue>
    </source>
</reference>
<dbReference type="RefSeq" id="XP_022291652.1">
    <property type="nucleotide sequence ID" value="XM_022435944.1"/>
</dbReference>
<evidence type="ECO:0000313" key="9">
    <source>
        <dbReference type="RefSeq" id="XP_022291652.1"/>
    </source>
</evidence>
<feature type="domain" description="B box-type" evidence="7">
    <location>
        <begin position="161"/>
        <end position="196"/>
    </location>
</feature>
<dbReference type="InterPro" id="IPR017907">
    <property type="entry name" value="Znf_RING_CS"/>
</dbReference>
<keyword evidence="1" id="KW-0479">Metal-binding</keyword>
<dbReference type="Pfam" id="PF00643">
    <property type="entry name" value="zf-B_box"/>
    <property type="match status" value="1"/>
</dbReference>
<evidence type="ECO:0000256" key="5">
    <source>
        <dbReference type="SAM" id="MobiDB-lite"/>
    </source>
</evidence>
<keyword evidence="8" id="KW-1185">Reference proteome</keyword>
<feature type="region of interest" description="Disordered" evidence="5">
    <location>
        <begin position="424"/>
        <end position="486"/>
    </location>
</feature>
<dbReference type="PANTHER" id="PTHR25462">
    <property type="entry name" value="BONUS, ISOFORM C-RELATED"/>
    <property type="match status" value="1"/>
</dbReference>
<dbReference type="PROSITE" id="PS00518">
    <property type="entry name" value="ZF_RING_1"/>
    <property type="match status" value="1"/>
</dbReference>
<feature type="domain" description="RING-type" evidence="6">
    <location>
        <begin position="15"/>
        <end position="58"/>
    </location>
</feature>
<dbReference type="SMART" id="SM00184">
    <property type="entry name" value="RING"/>
    <property type="match status" value="1"/>
</dbReference>
<dbReference type="InterPro" id="IPR013083">
    <property type="entry name" value="Znf_RING/FYVE/PHD"/>
</dbReference>
<feature type="region of interest" description="Disordered" evidence="5">
    <location>
        <begin position="370"/>
        <end position="400"/>
    </location>
</feature>
<dbReference type="InterPro" id="IPR047153">
    <property type="entry name" value="TRIM45/56/19-like"/>
</dbReference>
<dbReference type="InterPro" id="IPR018957">
    <property type="entry name" value="Znf_C3HC4_RING-type"/>
</dbReference>
<evidence type="ECO:0000256" key="1">
    <source>
        <dbReference type="ARBA" id="ARBA00022723"/>
    </source>
</evidence>
<protein>
    <submittedName>
        <fullName evidence="9">Tripartite motif-containing protein 2-like</fullName>
    </submittedName>
</protein>
<dbReference type="InterPro" id="IPR000315">
    <property type="entry name" value="Znf_B-box"/>
</dbReference>
<accession>A0A8B8AJD7</accession>
<dbReference type="Gene3D" id="3.30.40.10">
    <property type="entry name" value="Zinc/RING finger domain, C3HC4 (zinc finger)"/>
    <property type="match status" value="1"/>
</dbReference>
<feature type="compositionally biased region" description="Acidic residues" evidence="5">
    <location>
        <begin position="427"/>
        <end position="448"/>
    </location>
</feature>
<dbReference type="AlphaFoldDB" id="A0A8B8AJD7"/>
<evidence type="ECO:0000313" key="8">
    <source>
        <dbReference type="Proteomes" id="UP000694844"/>
    </source>
</evidence>
<dbReference type="SUPFAM" id="SSF57845">
    <property type="entry name" value="B-box zinc-binding domain"/>
    <property type="match status" value="1"/>
</dbReference>
<dbReference type="GeneID" id="111102980"/>
<dbReference type="Proteomes" id="UP000694844">
    <property type="component" value="Chromosome 1"/>
</dbReference>
<dbReference type="Gene3D" id="2.120.10.30">
    <property type="entry name" value="TolB, C-terminal domain"/>
    <property type="match status" value="1"/>
</dbReference>
<evidence type="ECO:0000259" key="7">
    <source>
        <dbReference type="PROSITE" id="PS50119"/>
    </source>
</evidence>
<dbReference type="SUPFAM" id="SSF63829">
    <property type="entry name" value="Calcium-dependent phosphotriesterase"/>
    <property type="match status" value="1"/>
</dbReference>
<dbReference type="KEGG" id="cvn:111102980"/>
<dbReference type="InterPro" id="IPR001841">
    <property type="entry name" value="Znf_RING"/>
</dbReference>
<dbReference type="Pfam" id="PF00097">
    <property type="entry name" value="zf-C3HC4"/>
    <property type="match status" value="1"/>
</dbReference>
<keyword evidence="3" id="KW-0862">Zinc</keyword>
<dbReference type="InterPro" id="IPR011042">
    <property type="entry name" value="6-blade_b-propeller_TolB-like"/>
</dbReference>
<gene>
    <name evidence="9" type="primary">LOC111102980</name>
</gene>
<dbReference type="GO" id="GO:0008270">
    <property type="term" value="F:zinc ion binding"/>
    <property type="evidence" value="ECO:0007669"/>
    <property type="project" value="UniProtKB-KW"/>
</dbReference>
<feature type="compositionally biased region" description="Low complexity" evidence="5">
    <location>
        <begin position="449"/>
        <end position="459"/>
    </location>
</feature>